<dbReference type="PANTHER" id="PTHR23169">
    <property type="entry name" value="ENVOPLAKIN"/>
    <property type="match status" value="1"/>
</dbReference>
<protein>
    <submittedName>
        <fullName evidence="1">PLEC protein</fullName>
    </submittedName>
</protein>
<dbReference type="EMBL" id="VWZH01000452">
    <property type="protein sequence ID" value="NXG39327.1"/>
    <property type="molecule type" value="Genomic_DNA"/>
</dbReference>
<organism evidence="1 2">
    <name type="scientific">Dromaius novaehollandiae</name>
    <name type="common">Emu</name>
    <dbReference type="NCBI Taxonomy" id="8790"/>
    <lineage>
        <taxon>Eukaryota</taxon>
        <taxon>Metazoa</taxon>
        <taxon>Chordata</taxon>
        <taxon>Craniata</taxon>
        <taxon>Vertebrata</taxon>
        <taxon>Euteleostomi</taxon>
        <taxon>Archelosauria</taxon>
        <taxon>Archosauria</taxon>
        <taxon>Dinosauria</taxon>
        <taxon>Saurischia</taxon>
        <taxon>Theropoda</taxon>
        <taxon>Coelurosauria</taxon>
        <taxon>Aves</taxon>
        <taxon>Palaeognathae</taxon>
        <taxon>Casuariiformes</taxon>
        <taxon>Dromaiidae</taxon>
        <taxon>Dromaius</taxon>
    </lineage>
</organism>
<feature type="non-terminal residue" evidence="1">
    <location>
        <position position="126"/>
    </location>
</feature>
<dbReference type="GO" id="GO:1990254">
    <property type="term" value="F:keratin filament binding"/>
    <property type="evidence" value="ECO:0007669"/>
    <property type="project" value="TreeGrafter"/>
</dbReference>
<dbReference type="GO" id="GO:0045095">
    <property type="term" value="C:keratin filament"/>
    <property type="evidence" value="ECO:0007669"/>
    <property type="project" value="TreeGrafter"/>
</dbReference>
<comment type="caution">
    <text evidence="1">The sequence shown here is derived from an EMBL/GenBank/DDBJ whole genome shotgun (WGS) entry which is preliminary data.</text>
</comment>
<reference evidence="1 2" key="1">
    <citation type="submission" date="2019-09" db="EMBL/GenBank/DDBJ databases">
        <title>Bird 10,000 Genomes (B10K) Project - Family phase.</title>
        <authorList>
            <person name="Zhang G."/>
        </authorList>
    </citation>
    <scope>NUCLEOTIDE SEQUENCE [LARGE SCALE GENOMIC DNA]</scope>
    <source>
        <strain evidence="1">B10K-LSUMZ-23963</strain>
        <tissue evidence="1">Muscle</tissue>
    </source>
</reference>
<sequence>VANARSPHREAIRAEDNRDAFSTEDAELDNVLKSATIDVPAGEFQGRRVSVWDLLHSKYIPEEKRQELLELYRDRVLTLQQMITVVTTVIKKKESTSRKFLFAVNTSSKDAGTAAGDKDAHSSQEE</sequence>
<feature type="non-terminal residue" evidence="1">
    <location>
        <position position="1"/>
    </location>
</feature>
<evidence type="ECO:0000313" key="1">
    <source>
        <dbReference type="EMBL" id="NXG39327.1"/>
    </source>
</evidence>
<proteinExistence type="predicted"/>
<dbReference type="GO" id="GO:0016020">
    <property type="term" value="C:membrane"/>
    <property type="evidence" value="ECO:0007669"/>
    <property type="project" value="TreeGrafter"/>
</dbReference>
<dbReference type="GO" id="GO:0030054">
    <property type="term" value="C:cell junction"/>
    <property type="evidence" value="ECO:0007669"/>
    <property type="project" value="TreeGrafter"/>
</dbReference>
<evidence type="ECO:0000313" key="2">
    <source>
        <dbReference type="Proteomes" id="UP000543287"/>
    </source>
</evidence>
<dbReference type="GO" id="GO:0005737">
    <property type="term" value="C:cytoplasm"/>
    <property type="evidence" value="ECO:0007669"/>
    <property type="project" value="TreeGrafter"/>
</dbReference>
<dbReference type="GO" id="GO:0005198">
    <property type="term" value="F:structural molecule activity"/>
    <property type="evidence" value="ECO:0007669"/>
    <property type="project" value="TreeGrafter"/>
</dbReference>
<accession>A0A7K9BHF7</accession>
<gene>
    <name evidence="1" type="primary">Plec_0</name>
    <name evidence="1" type="ORF">DRONOV_R15363</name>
</gene>
<name>A0A7K9BHF7_DRONO</name>
<dbReference type="AlphaFoldDB" id="A0A7K9BHF7"/>
<dbReference type="Proteomes" id="UP000543287">
    <property type="component" value="Unassembled WGS sequence"/>
</dbReference>
<dbReference type="GO" id="GO:0042060">
    <property type="term" value="P:wound healing"/>
    <property type="evidence" value="ECO:0007669"/>
    <property type="project" value="TreeGrafter"/>
</dbReference>
<dbReference type="InterPro" id="IPR043197">
    <property type="entry name" value="Plakin"/>
</dbReference>
<dbReference type="PANTHER" id="PTHR23169:SF21">
    <property type="entry name" value="EPIPLAKIN"/>
    <property type="match status" value="1"/>
</dbReference>
<dbReference type="GO" id="GO:0045110">
    <property type="term" value="P:intermediate filament bundle assembly"/>
    <property type="evidence" value="ECO:0007669"/>
    <property type="project" value="TreeGrafter"/>
</dbReference>